<dbReference type="Proteomes" id="UP001187192">
    <property type="component" value="Unassembled WGS sequence"/>
</dbReference>
<feature type="compositionally biased region" description="Gly residues" evidence="1">
    <location>
        <begin position="10"/>
        <end position="19"/>
    </location>
</feature>
<proteinExistence type="predicted"/>
<organism evidence="2 3">
    <name type="scientific">Ficus carica</name>
    <name type="common">Common fig</name>
    <dbReference type="NCBI Taxonomy" id="3494"/>
    <lineage>
        <taxon>Eukaryota</taxon>
        <taxon>Viridiplantae</taxon>
        <taxon>Streptophyta</taxon>
        <taxon>Embryophyta</taxon>
        <taxon>Tracheophyta</taxon>
        <taxon>Spermatophyta</taxon>
        <taxon>Magnoliopsida</taxon>
        <taxon>eudicotyledons</taxon>
        <taxon>Gunneridae</taxon>
        <taxon>Pentapetalae</taxon>
        <taxon>rosids</taxon>
        <taxon>fabids</taxon>
        <taxon>Rosales</taxon>
        <taxon>Moraceae</taxon>
        <taxon>Ficeae</taxon>
        <taxon>Ficus</taxon>
    </lineage>
</organism>
<gene>
    <name evidence="2" type="ORF">TIFTF001_028163</name>
</gene>
<dbReference type="EMBL" id="BTGU01000083">
    <property type="protein sequence ID" value="GMN59068.1"/>
    <property type="molecule type" value="Genomic_DNA"/>
</dbReference>
<dbReference type="AlphaFoldDB" id="A0AA88DPF1"/>
<sequence>MSSLVDPSENGGGRVSGGGGHRRMEPREKFESSVCAKHGINRETIAEETIASTVDQHNSFKASCTLNEKEAGASDTQPMPNASKECHLLFTDLINGGDVLGAIGRAYITSTECGYHDGF</sequence>
<reference evidence="2" key="1">
    <citation type="submission" date="2023-07" db="EMBL/GenBank/DDBJ databases">
        <title>draft genome sequence of fig (Ficus carica).</title>
        <authorList>
            <person name="Takahashi T."/>
            <person name="Nishimura K."/>
        </authorList>
    </citation>
    <scope>NUCLEOTIDE SEQUENCE</scope>
</reference>
<protein>
    <submittedName>
        <fullName evidence="2">Uncharacterized protein</fullName>
    </submittedName>
</protein>
<name>A0AA88DPF1_FICCA</name>
<comment type="caution">
    <text evidence="2">The sequence shown here is derived from an EMBL/GenBank/DDBJ whole genome shotgun (WGS) entry which is preliminary data.</text>
</comment>
<accession>A0AA88DPF1</accession>
<evidence type="ECO:0000313" key="2">
    <source>
        <dbReference type="EMBL" id="GMN59068.1"/>
    </source>
</evidence>
<evidence type="ECO:0000313" key="3">
    <source>
        <dbReference type="Proteomes" id="UP001187192"/>
    </source>
</evidence>
<feature type="compositionally biased region" description="Basic and acidic residues" evidence="1">
    <location>
        <begin position="22"/>
        <end position="31"/>
    </location>
</feature>
<keyword evidence="3" id="KW-1185">Reference proteome</keyword>
<feature type="region of interest" description="Disordered" evidence="1">
    <location>
        <begin position="1"/>
        <end position="33"/>
    </location>
</feature>
<evidence type="ECO:0000256" key="1">
    <source>
        <dbReference type="SAM" id="MobiDB-lite"/>
    </source>
</evidence>